<dbReference type="InterPro" id="IPR008983">
    <property type="entry name" value="Tumour_necrosis_fac-like_dom"/>
</dbReference>
<evidence type="ECO:0000256" key="1">
    <source>
        <dbReference type="ARBA" id="ARBA00004613"/>
    </source>
</evidence>
<dbReference type="Pfam" id="PF01410">
    <property type="entry name" value="COLFI"/>
    <property type="match status" value="1"/>
</dbReference>
<dbReference type="PhylomeDB" id="E9H7T1"/>
<dbReference type="InterPro" id="IPR001073">
    <property type="entry name" value="C1q_dom"/>
</dbReference>
<dbReference type="Proteomes" id="UP000000305">
    <property type="component" value="Unassembled WGS sequence"/>
</dbReference>
<evidence type="ECO:0000256" key="5">
    <source>
        <dbReference type="SAM" id="Coils"/>
    </source>
</evidence>
<comment type="subcellular location">
    <subcellularLocation>
        <location evidence="1">Secreted</location>
    </subcellularLocation>
</comment>
<dbReference type="EMBL" id="GL732601">
    <property type="protein sequence ID" value="EFX72232.1"/>
    <property type="molecule type" value="Genomic_DNA"/>
</dbReference>
<gene>
    <name evidence="7" type="ORF">DAPPUDRAFT_227614</name>
</gene>
<evidence type="ECO:0000259" key="6">
    <source>
        <dbReference type="PROSITE" id="PS50871"/>
    </source>
</evidence>
<dbReference type="HOGENOM" id="CLU_029491_0_0_1"/>
<keyword evidence="3" id="KW-0732">Signal</keyword>
<dbReference type="PROSITE" id="PS50871">
    <property type="entry name" value="C1Q"/>
    <property type="match status" value="1"/>
</dbReference>
<dbReference type="InterPro" id="IPR050822">
    <property type="entry name" value="Cerebellin_Synaptic_Org"/>
</dbReference>
<feature type="domain" description="C1q" evidence="6">
    <location>
        <begin position="379"/>
        <end position="532"/>
    </location>
</feature>
<dbReference type="Gene3D" id="2.60.120.40">
    <property type="match status" value="1"/>
</dbReference>
<dbReference type="KEGG" id="dpx:DAPPUDRAFT_227614"/>
<accession>E9H7T1</accession>
<dbReference type="eggNOG" id="KOG3516">
    <property type="taxonomic scope" value="Eukaryota"/>
</dbReference>
<dbReference type="AlphaFoldDB" id="E9H7T1"/>
<dbReference type="Pfam" id="PF00386">
    <property type="entry name" value="C1q"/>
    <property type="match status" value="1"/>
</dbReference>
<evidence type="ECO:0000256" key="3">
    <source>
        <dbReference type="ARBA" id="ARBA00022729"/>
    </source>
</evidence>
<dbReference type="InterPro" id="IPR000885">
    <property type="entry name" value="Fib_collagen_C"/>
</dbReference>
<dbReference type="GO" id="GO:0005615">
    <property type="term" value="C:extracellular space"/>
    <property type="evidence" value="ECO:0000318"/>
    <property type="project" value="GO_Central"/>
</dbReference>
<dbReference type="SUPFAM" id="SSF49842">
    <property type="entry name" value="TNF-like"/>
    <property type="match status" value="1"/>
</dbReference>
<dbReference type="OrthoDB" id="6434864at2759"/>
<keyword evidence="2" id="KW-0964">Secreted</keyword>
<organism evidence="7 8">
    <name type="scientific">Daphnia pulex</name>
    <name type="common">Water flea</name>
    <dbReference type="NCBI Taxonomy" id="6669"/>
    <lineage>
        <taxon>Eukaryota</taxon>
        <taxon>Metazoa</taxon>
        <taxon>Ecdysozoa</taxon>
        <taxon>Arthropoda</taxon>
        <taxon>Crustacea</taxon>
        <taxon>Branchiopoda</taxon>
        <taxon>Diplostraca</taxon>
        <taxon>Cladocera</taxon>
        <taxon>Anomopoda</taxon>
        <taxon>Daphniidae</taxon>
        <taxon>Daphnia</taxon>
    </lineage>
</organism>
<dbReference type="PANTHER" id="PTHR22923">
    <property type="entry name" value="CEREBELLIN-RELATED"/>
    <property type="match status" value="1"/>
</dbReference>
<evidence type="ECO:0000256" key="4">
    <source>
        <dbReference type="ARBA" id="ARBA00023119"/>
    </source>
</evidence>
<reference evidence="7 8" key="1">
    <citation type="journal article" date="2011" name="Science">
        <title>The ecoresponsive genome of Daphnia pulex.</title>
        <authorList>
            <person name="Colbourne J.K."/>
            <person name="Pfrender M.E."/>
            <person name="Gilbert D."/>
            <person name="Thomas W.K."/>
            <person name="Tucker A."/>
            <person name="Oakley T.H."/>
            <person name="Tokishita S."/>
            <person name="Aerts A."/>
            <person name="Arnold G.J."/>
            <person name="Basu M.K."/>
            <person name="Bauer D.J."/>
            <person name="Caceres C.E."/>
            <person name="Carmel L."/>
            <person name="Casola C."/>
            <person name="Choi J.H."/>
            <person name="Detter J.C."/>
            <person name="Dong Q."/>
            <person name="Dusheyko S."/>
            <person name="Eads B.D."/>
            <person name="Frohlich T."/>
            <person name="Geiler-Samerotte K.A."/>
            <person name="Gerlach D."/>
            <person name="Hatcher P."/>
            <person name="Jogdeo S."/>
            <person name="Krijgsveld J."/>
            <person name="Kriventseva E.V."/>
            <person name="Kultz D."/>
            <person name="Laforsch C."/>
            <person name="Lindquist E."/>
            <person name="Lopez J."/>
            <person name="Manak J.R."/>
            <person name="Muller J."/>
            <person name="Pangilinan J."/>
            <person name="Patwardhan R.P."/>
            <person name="Pitluck S."/>
            <person name="Pritham E.J."/>
            <person name="Rechtsteiner A."/>
            <person name="Rho M."/>
            <person name="Rogozin I.B."/>
            <person name="Sakarya O."/>
            <person name="Salamov A."/>
            <person name="Schaack S."/>
            <person name="Shapiro H."/>
            <person name="Shiga Y."/>
            <person name="Skalitzky C."/>
            <person name="Smith Z."/>
            <person name="Souvorov A."/>
            <person name="Sung W."/>
            <person name="Tang Z."/>
            <person name="Tsuchiya D."/>
            <person name="Tu H."/>
            <person name="Vos H."/>
            <person name="Wang M."/>
            <person name="Wolf Y.I."/>
            <person name="Yamagata H."/>
            <person name="Yamada T."/>
            <person name="Ye Y."/>
            <person name="Shaw J.R."/>
            <person name="Andrews J."/>
            <person name="Crease T.J."/>
            <person name="Tang H."/>
            <person name="Lucas S.M."/>
            <person name="Robertson H.M."/>
            <person name="Bork P."/>
            <person name="Koonin E.V."/>
            <person name="Zdobnov E.M."/>
            <person name="Grigoriev I.V."/>
            <person name="Lynch M."/>
            <person name="Boore J.L."/>
        </authorList>
    </citation>
    <scope>NUCLEOTIDE SEQUENCE [LARGE SCALE GENOMIC DNA]</scope>
</reference>
<dbReference type="SMART" id="SM00038">
    <property type="entry name" value="COLFI"/>
    <property type="match status" value="1"/>
</dbReference>
<dbReference type="InParanoid" id="E9H7T1"/>
<dbReference type="PANTHER" id="PTHR22923:SF62">
    <property type="entry name" value="CVP18"/>
    <property type="match status" value="1"/>
</dbReference>
<dbReference type="GO" id="GO:0005581">
    <property type="term" value="C:collagen trimer"/>
    <property type="evidence" value="ECO:0007669"/>
    <property type="project" value="UniProtKB-KW"/>
</dbReference>
<keyword evidence="8" id="KW-1185">Reference proteome</keyword>
<feature type="coiled-coil region" evidence="5">
    <location>
        <begin position="5"/>
        <end position="88"/>
    </location>
</feature>
<dbReference type="GO" id="GO:0005201">
    <property type="term" value="F:extracellular matrix structural constituent"/>
    <property type="evidence" value="ECO:0007669"/>
    <property type="project" value="InterPro"/>
</dbReference>
<evidence type="ECO:0000313" key="7">
    <source>
        <dbReference type="EMBL" id="EFX72232.1"/>
    </source>
</evidence>
<evidence type="ECO:0000256" key="2">
    <source>
        <dbReference type="ARBA" id="ARBA00022525"/>
    </source>
</evidence>
<name>E9H7T1_DAPPU</name>
<dbReference type="NCBIfam" id="NF040941">
    <property type="entry name" value="GGGWT_bact"/>
    <property type="match status" value="1"/>
</dbReference>
<dbReference type="SMART" id="SM00110">
    <property type="entry name" value="C1Q"/>
    <property type="match status" value="1"/>
</dbReference>
<protein>
    <submittedName>
        <fullName evidence="7">Contactin associated protein-like protein</fullName>
    </submittedName>
</protein>
<dbReference type="Gene3D" id="2.60.120.1000">
    <property type="match status" value="1"/>
</dbReference>
<keyword evidence="4" id="KW-0176">Collagen</keyword>
<proteinExistence type="predicted"/>
<keyword evidence="5" id="KW-0175">Coiled coil</keyword>
<evidence type="ECO:0000313" key="8">
    <source>
        <dbReference type="Proteomes" id="UP000000305"/>
    </source>
</evidence>
<sequence length="537" mass="59668">MEEKQLKLEKKLDLLDADLKIAKNKHQLLAEEVTNKATRNMELEEQVKRLKLQLTKSSANQQDLLMKVNELETAVQEHEEYSSSLSRQDEGQETENVWTKSEFYRTCADLRATDLSIPSGMRWIDPDGQGVGENPIHVYCNMSTGSTSILHDSESSIKVSYCAEPGCYSRSIIYQASMAQIKALADLSSECHQSITYDCFLAPYKVGNTVYSWWNDRDGNSQYFWSGNNADGIYTCQCGIDGNCVDSSVTCNCDSLAKRQLTDSGAIRNKNILPITRLNFGLTKSLTSSGIHKLGRLTCSGSSRPRRNIPGQSLKLPGQVGGTAIAKLPTSCGDVKKMGYTLSGFFFIKGPKMMESVYCNFTKFSTDEDFQKFIGYIDGKSAPTYFYVQRNKKFAEINTPITFDFELVNAGNAVSLSSGKFKALVNGTYFFSFAGRAFSPTSSSLPPNGQRDFGLQVSLYLNGEQTGIGSVQDSTIDSNQWSPVILQSTLNLKRGDMVWLQISYLLPGAYLHGDNFHHTQFTGFMLEEKIVNSLLTA</sequence>